<feature type="domain" description="Flavodoxin-like" evidence="1">
    <location>
        <begin position="4"/>
        <end position="158"/>
    </location>
</feature>
<dbReference type="KEGG" id="lfv:LF543_06310"/>
<evidence type="ECO:0000313" key="2">
    <source>
        <dbReference type="EMBL" id="QFX93170.1"/>
    </source>
</evidence>
<evidence type="ECO:0000313" key="3">
    <source>
        <dbReference type="Proteomes" id="UP000327194"/>
    </source>
</evidence>
<dbReference type="InterPro" id="IPR008254">
    <property type="entry name" value="Flavodoxin/NO_synth"/>
</dbReference>
<dbReference type="Pfam" id="PF07972">
    <property type="entry name" value="Flavodoxin_NdrI"/>
    <property type="match status" value="1"/>
</dbReference>
<dbReference type="PANTHER" id="PTHR37297:SF1">
    <property type="entry name" value="PROTEIN NRDI"/>
    <property type="match status" value="1"/>
</dbReference>
<dbReference type="NCBIfam" id="NF002714">
    <property type="entry name" value="PRK02551.1"/>
    <property type="match status" value="1"/>
</dbReference>
<dbReference type="InterPro" id="IPR029039">
    <property type="entry name" value="Flavoprotein-like_sf"/>
</dbReference>
<dbReference type="AlphaFoldDB" id="A0AAE6P2T9"/>
<proteinExistence type="predicted"/>
<dbReference type="EMBL" id="CP045562">
    <property type="protein sequence ID" value="QFX93170.1"/>
    <property type="molecule type" value="Genomic_DNA"/>
</dbReference>
<organism evidence="2 3">
    <name type="scientific">Fructilactobacillus fructivorans</name>
    <dbReference type="NCBI Taxonomy" id="1614"/>
    <lineage>
        <taxon>Bacteria</taxon>
        <taxon>Bacillati</taxon>
        <taxon>Bacillota</taxon>
        <taxon>Bacilli</taxon>
        <taxon>Lactobacillales</taxon>
        <taxon>Lactobacillaceae</taxon>
        <taxon>Fructilactobacillus</taxon>
    </lineage>
</organism>
<dbReference type="PIRSF" id="PIRSF005087">
    <property type="entry name" value="NrdI"/>
    <property type="match status" value="1"/>
</dbReference>
<dbReference type="GO" id="GO:0016651">
    <property type="term" value="F:oxidoreductase activity, acting on NAD(P)H"/>
    <property type="evidence" value="ECO:0007669"/>
    <property type="project" value="UniProtKB-ARBA"/>
</dbReference>
<protein>
    <submittedName>
        <fullName evidence="2">Class Ib ribonucleoside-diphosphate reductase assembly flavoprotein NrdI</fullName>
    </submittedName>
</protein>
<dbReference type="PROSITE" id="PS50902">
    <property type="entry name" value="FLAVODOXIN_LIKE"/>
    <property type="match status" value="1"/>
</dbReference>
<gene>
    <name evidence="2" type="primary">nrdI</name>
    <name evidence="2" type="ORF">LF543_06310</name>
</gene>
<dbReference type="Proteomes" id="UP000327194">
    <property type="component" value="Chromosome"/>
</dbReference>
<dbReference type="InterPro" id="IPR004465">
    <property type="entry name" value="RNR_NrdI"/>
</dbReference>
<dbReference type="PANTHER" id="PTHR37297">
    <property type="entry name" value="PROTEIN NRDI"/>
    <property type="match status" value="1"/>
</dbReference>
<dbReference type="SUPFAM" id="SSF52218">
    <property type="entry name" value="Flavoproteins"/>
    <property type="match status" value="1"/>
</dbReference>
<dbReference type="Gene3D" id="3.40.50.360">
    <property type="match status" value="1"/>
</dbReference>
<reference evidence="2 3" key="1">
    <citation type="submission" date="2019-10" db="EMBL/GenBank/DDBJ databases">
        <title>Genome sequencing of Lactobacillus fructivorans.</title>
        <authorList>
            <person name="Kim K."/>
        </authorList>
    </citation>
    <scope>NUCLEOTIDE SEQUENCE [LARGE SCALE GENOMIC DNA]</scope>
    <source>
        <strain evidence="2 3">LF543</strain>
    </source>
</reference>
<name>A0AAE6P2T9_9LACO</name>
<sequence>MKTIRILYISIAGNTRNFVENLEDYAEDQHQKNSDQPLIELTEISDQSDFADEKSPYFVFVPTYLDGGNGIDNGVKELMTNTMGEYVAYDHNADYCMGIVGSGNRNFNIQFCLTARRYAERFDVPEIAEYELRGTDRDVSRVYQTMIKRAREYEDEQATAKK</sequence>
<accession>A0AAE6P2T9</accession>
<evidence type="ECO:0000259" key="1">
    <source>
        <dbReference type="PROSITE" id="PS50902"/>
    </source>
</evidence>
<dbReference type="GO" id="GO:0010181">
    <property type="term" value="F:FMN binding"/>
    <property type="evidence" value="ECO:0007669"/>
    <property type="project" value="InterPro"/>
</dbReference>